<dbReference type="InterPro" id="IPR011009">
    <property type="entry name" value="Kinase-like_dom_sf"/>
</dbReference>
<accession>A0A2A9NE16</accession>
<dbReference type="SUPFAM" id="SSF56112">
    <property type="entry name" value="Protein kinase-like (PK-like)"/>
    <property type="match status" value="1"/>
</dbReference>
<keyword evidence="1" id="KW-0732">Signal</keyword>
<feature type="chain" id="PRO_5013400993" description="Aminoglycoside phosphotransferase domain-containing protein" evidence="1">
    <location>
        <begin position="21"/>
        <end position="156"/>
    </location>
</feature>
<evidence type="ECO:0000313" key="3">
    <source>
        <dbReference type="Proteomes" id="UP000242287"/>
    </source>
</evidence>
<name>A0A2A9NE16_9AGAR</name>
<dbReference type="EMBL" id="KZ302261">
    <property type="protein sequence ID" value="PFH45962.1"/>
    <property type="molecule type" value="Genomic_DNA"/>
</dbReference>
<sequence>MGVWLLYLWLLVSPALRLQAYQTLIRIGTWLYGHTDSPHRCFRLPFNLYAKISHKAGFNTMRYISEHITIPIPRVIDAIPVPNGELSIMTRLPGEPLGTEIYTMSKEERTLLAYDLKRCFDRLRSLPPPNSGPKICALGGGPIHLLSCTNELSWPL</sequence>
<proteinExistence type="predicted"/>
<dbReference type="STRING" id="703135.A0A2A9NE16"/>
<protein>
    <recommendedName>
        <fullName evidence="4">Aminoglycoside phosphotransferase domain-containing protein</fullName>
    </recommendedName>
</protein>
<reference evidence="2 3" key="1">
    <citation type="submission" date="2014-02" db="EMBL/GenBank/DDBJ databases">
        <title>Transposable element dynamics among asymbiotic and ectomycorrhizal Amanita fungi.</title>
        <authorList>
            <consortium name="DOE Joint Genome Institute"/>
            <person name="Hess J."/>
            <person name="Skrede I."/>
            <person name="Wolfe B."/>
            <person name="LaButti K."/>
            <person name="Ohm R.A."/>
            <person name="Grigoriev I.V."/>
            <person name="Pringle A."/>
        </authorList>
    </citation>
    <scope>NUCLEOTIDE SEQUENCE [LARGE SCALE GENOMIC DNA]</scope>
    <source>
        <strain evidence="2 3">SKay4041</strain>
    </source>
</reference>
<evidence type="ECO:0008006" key="4">
    <source>
        <dbReference type="Google" id="ProtNLM"/>
    </source>
</evidence>
<dbReference type="Proteomes" id="UP000242287">
    <property type="component" value="Unassembled WGS sequence"/>
</dbReference>
<keyword evidence="3" id="KW-1185">Reference proteome</keyword>
<evidence type="ECO:0000256" key="1">
    <source>
        <dbReference type="SAM" id="SignalP"/>
    </source>
</evidence>
<feature type="signal peptide" evidence="1">
    <location>
        <begin position="1"/>
        <end position="20"/>
    </location>
</feature>
<organism evidence="2 3">
    <name type="scientific">Amanita thiersii Skay4041</name>
    <dbReference type="NCBI Taxonomy" id="703135"/>
    <lineage>
        <taxon>Eukaryota</taxon>
        <taxon>Fungi</taxon>
        <taxon>Dikarya</taxon>
        <taxon>Basidiomycota</taxon>
        <taxon>Agaricomycotina</taxon>
        <taxon>Agaricomycetes</taxon>
        <taxon>Agaricomycetidae</taxon>
        <taxon>Agaricales</taxon>
        <taxon>Pluteineae</taxon>
        <taxon>Amanitaceae</taxon>
        <taxon>Amanita</taxon>
    </lineage>
</organism>
<evidence type="ECO:0000313" key="2">
    <source>
        <dbReference type="EMBL" id="PFH45962.1"/>
    </source>
</evidence>
<dbReference type="AlphaFoldDB" id="A0A2A9NE16"/>
<gene>
    <name evidence="2" type="ORF">AMATHDRAFT_51374</name>
</gene>
<dbReference type="OrthoDB" id="5404599at2759"/>